<name>Q7X4R1_STRHY</name>
<dbReference type="SMART" id="SM00825">
    <property type="entry name" value="PKS_KS"/>
    <property type="match status" value="1"/>
</dbReference>
<dbReference type="InterPro" id="IPR016039">
    <property type="entry name" value="Thiolase-like"/>
</dbReference>
<keyword evidence="1" id="KW-0808">Transferase</keyword>
<dbReference type="SUPFAM" id="SSF53901">
    <property type="entry name" value="Thiolase-like"/>
    <property type="match status" value="1"/>
</dbReference>
<dbReference type="PANTHER" id="PTHR43775">
    <property type="entry name" value="FATTY ACID SYNTHASE"/>
    <property type="match status" value="1"/>
</dbReference>
<protein>
    <submittedName>
        <fullName evidence="4">ShnG</fullName>
    </submittedName>
</protein>
<dbReference type="InterPro" id="IPR050091">
    <property type="entry name" value="PKS_NRPS_Biosynth_Enz"/>
</dbReference>
<dbReference type="Gene3D" id="3.40.47.10">
    <property type="match status" value="1"/>
</dbReference>
<evidence type="ECO:0000256" key="2">
    <source>
        <dbReference type="ARBA" id="ARBA00023268"/>
    </source>
</evidence>
<dbReference type="GO" id="GO:0004312">
    <property type="term" value="F:fatty acid synthase activity"/>
    <property type="evidence" value="ECO:0007669"/>
    <property type="project" value="TreeGrafter"/>
</dbReference>
<evidence type="ECO:0000259" key="3">
    <source>
        <dbReference type="SMART" id="SM00825"/>
    </source>
</evidence>
<accession>Q7X4R1</accession>
<dbReference type="AlphaFoldDB" id="Q7X4R1"/>
<organism evidence="4">
    <name type="scientific">Streptomyces hygroscopicus</name>
    <dbReference type="NCBI Taxonomy" id="1912"/>
    <lineage>
        <taxon>Bacteria</taxon>
        <taxon>Bacillati</taxon>
        <taxon>Actinomycetota</taxon>
        <taxon>Actinomycetes</taxon>
        <taxon>Kitasatosporales</taxon>
        <taxon>Streptomycetaceae</taxon>
        <taxon>Streptomyces</taxon>
        <taxon>Streptomyces violaceusniger group</taxon>
    </lineage>
</organism>
<dbReference type="InterPro" id="IPR014030">
    <property type="entry name" value="Ketoacyl_synth_N"/>
</dbReference>
<dbReference type="PANTHER" id="PTHR43775:SF51">
    <property type="entry name" value="INACTIVE PHENOLPHTHIOCEROL SYNTHESIS POLYKETIDE SYNTHASE TYPE I PKS1-RELATED"/>
    <property type="match status" value="1"/>
</dbReference>
<keyword evidence="2" id="KW-0511">Multifunctional enzyme</keyword>
<dbReference type="EMBL" id="AF506522">
    <property type="protein sequence ID" value="AAP45195.1"/>
    <property type="molecule type" value="Genomic_DNA"/>
</dbReference>
<evidence type="ECO:0000313" key="4">
    <source>
        <dbReference type="EMBL" id="AAP45195.1"/>
    </source>
</evidence>
<reference evidence="4" key="2">
    <citation type="submission" date="2002-12" db="EMBL/GenBank/DDBJ databases">
        <title>Identification and analysis of two separate AHBA biosynthetic gene clusters in Streptomyces hygroscopicus 17997.</title>
        <authorList>
            <person name="Gao Q."/>
            <person name="Wang Y."/>
        </authorList>
    </citation>
    <scope>NUCLEOTIDE SEQUENCE</scope>
</reference>
<evidence type="ECO:0000256" key="1">
    <source>
        <dbReference type="ARBA" id="ARBA00022679"/>
    </source>
</evidence>
<dbReference type="GO" id="GO:0006633">
    <property type="term" value="P:fatty acid biosynthetic process"/>
    <property type="evidence" value="ECO:0007669"/>
    <property type="project" value="TreeGrafter"/>
</dbReference>
<reference evidence="4" key="1">
    <citation type="submission" date="2002-12" db="EMBL/GenBank/DDBJ databases">
        <title>Cloning of ansamycin-antibiotic biosynthetic genes from Streptomyces hygroscopicus.</title>
        <authorList>
            <person name="Wang Y."/>
            <person name="Gao Q."/>
        </authorList>
    </citation>
    <scope>NUCLEOTIDE SEQUENCE</scope>
</reference>
<dbReference type="Pfam" id="PF00109">
    <property type="entry name" value="ketoacyl-synt"/>
    <property type="match status" value="1"/>
</dbReference>
<feature type="domain" description="Ketosynthase family 3 (KS3)" evidence="3">
    <location>
        <begin position="44"/>
        <end position="180"/>
    </location>
</feature>
<proteinExistence type="predicted"/>
<dbReference type="InterPro" id="IPR020841">
    <property type="entry name" value="PKS_Beta-ketoAc_synthase_dom"/>
</dbReference>
<sequence>MPLPSPAKESKMATAEKLLKSLKLVTAELHDLRQQVARRTDEPVAIVGMACRLPGGVGSPQDLWRLVSEGREGVSGFPEGRGWDVEGLFDADPGRAGKSYTDRGGFLHGAGLFDAGFFGISPREALAMDPQQWAYWRMCTHPASRRSHSDRARSSSRVSLVSPIRTGLPPAVVSTPMAPR</sequence>